<dbReference type="Proteomes" id="UP000232149">
    <property type="component" value="Unassembled WGS sequence"/>
</dbReference>
<accession>A0A2M9YQB0</accession>
<gene>
    <name evidence="3" type="ORF">CH376_14225</name>
    <name evidence="2" type="ORF">CH380_09015</name>
</gene>
<dbReference type="EMBL" id="NPDU01000036">
    <property type="protein sequence ID" value="PJZ61261.1"/>
    <property type="molecule type" value="Genomic_DNA"/>
</dbReference>
<evidence type="ECO:0000313" key="3">
    <source>
        <dbReference type="EMBL" id="PJZ61261.1"/>
    </source>
</evidence>
<evidence type="ECO:0000313" key="4">
    <source>
        <dbReference type="Proteomes" id="UP000232149"/>
    </source>
</evidence>
<protein>
    <recommendedName>
        <fullName evidence="6">Outer membrane protein beta-barrel domain-containing protein</fullName>
    </recommendedName>
</protein>
<evidence type="ECO:0008006" key="6">
    <source>
        <dbReference type="Google" id="ProtNLM"/>
    </source>
</evidence>
<comment type="caution">
    <text evidence="2">The sequence shown here is derived from an EMBL/GenBank/DDBJ whole genome shotgun (WGS) entry which is preliminary data.</text>
</comment>
<evidence type="ECO:0000256" key="1">
    <source>
        <dbReference type="SAM" id="MobiDB-lite"/>
    </source>
</evidence>
<organism evidence="2 5">
    <name type="scientific">Leptospira adleri</name>
    <dbReference type="NCBI Taxonomy" id="2023186"/>
    <lineage>
        <taxon>Bacteria</taxon>
        <taxon>Pseudomonadati</taxon>
        <taxon>Spirochaetota</taxon>
        <taxon>Spirochaetia</taxon>
        <taxon>Leptospirales</taxon>
        <taxon>Leptospiraceae</taxon>
        <taxon>Leptospira</taxon>
    </lineage>
</organism>
<dbReference type="Proteomes" id="UP000232188">
    <property type="component" value="Unassembled WGS sequence"/>
</dbReference>
<dbReference type="EMBL" id="NPDV01000006">
    <property type="protein sequence ID" value="PJZ53715.1"/>
    <property type="molecule type" value="Genomic_DNA"/>
</dbReference>
<evidence type="ECO:0000313" key="5">
    <source>
        <dbReference type="Proteomes" id="UP000232188"/>
    </source>
</evidence>
<proteinExistence type="predicted"/>
<keyword evidence="4" id="KW-1185">Reference proteome</keyword>
<sequence>MSKQYRMILPVIFLCVFLFVQKNLFSQNIVPVPGHSSENQGSDSKSDDSQITGKPKDNSLSQKEIRMKKKFFLGGIYFPSYGSGVLGWNAWEKVTIGIQYYQSSNNVNGDFDSGYSYFLGYGVARQSDRESKSAGGGIFLNYFLADSSVYIPIQVGGEFLRNTRHDQFVDTTGPRSYRNERVNFDYGPRYYAGTGIGVRHQFESGFFFGFEVVVRTFGRYHKNVSLNTLEYGNRPATIEDYWIRKEELKRDHAGKVYDAGFDLAVGIAF</sequence>
<feature type="region of interest" description="Disordered" evidence="1">
    <location>
        <begin position="35"/>
        <end position="59"/>
    </location>
</feature>
<name>A0A2M9YQB0_9LEPT</name>
<reference evidence="4 5" key="1">
    <citation type="submission" date="2017-07" db="EMBL/GenBank/DDBJ databases">
        <title>Leptospira spp. isolated from tropical soils.</title>
        <authorList>
            <person name="Thibeaux R."/>
            <person name="Iraola G."/>
            <person name="Ferres I."/>
            <person name="Bierque E."/>
            <person name="Girault D."/>
            <person name="Soupe-Gilbert M.-E."/>
            <person name="Picardeau M."/>
            <person name="Goarant C."/>
        </authorList>
    </citation>
    <scope>NUCLEOTIDE SEQUENCE [LARGE SCALE GENOMIC DNA]</scope>
    <source>
        <strain evidence="2 5">FH2-B-C1</strain>
        <strain evidence="3 4">FH2-B-D1</strain>
    </source>
</reference>
<dbReference type="RefSeq" id="WP_100785408.1">
    <property type="nucleotide sequence ID" value="NZ_NPDU01000036.1"/>
</dbReference>
<evidence type="ECO:0000313" key="2">
    <source>
        <dbReference type="EMBL" id="PJZ53715.1"/>
    </source>
</evidence>
<dbReference type="AlphaFoldDB" id="A0A2M9YQB0"/>